<dbReference type="EMBL" id="JAWWNJ010000101">
    <property type="protein sequence ID" value="KAK6995816.1"/>
    <property type="molecule type" value="Genomic_DNA"/>
</dbReference>
<accession>A0AAV9ZYE9</accession>
<protein>
    <submittedName>
        <fullName evidence="1">Uncharacterized protein</fullName>
    </submittedName>
</protein>
<reference evidence="1 2" key="1">
    <citation type="journal article" date="2024" name="J Genomics">
        <title>Draft genome sequencing and assembly of Favolaschia claudopus CIRM-BRFM 2984 isolated from oak limbs.</title>
        <authorList>
            <person name="Navarro D."/>
            <person name="Drula E."/>
            <person name="Chaduli D."/>
            <person name="Cazenave R."/>
            <person name="Ahrendt S."/>
            <person name="Wang J."/>
            <person name="Lipzen A."/>
            <person name="Daum C."/>
            <person name="Barry K."/>
            <person name="Grigoriev I.V."/>
            <person name="Favel A."/>
            <person name="Rosso M.N."/>
            <person name="Martin F."/>
        </authorList>
    </citation>
    <scope>NUCLEOTIDE SEQUENCE [LARGE SCALE GENOMIC DNA]</scope>
    <source>
        <strain evidence="1 2">CIRM-BRFM 2984</strain>
    </source>
</reference>
<gene>
    <name evidence="1" type="ORF">R3P38DRAFT_2800627</name>
</gene>
<evidence type="ECO:0000313" key="2">
    <source>
        <dbReference type="Proteomes" id="UP001362999"/>
    </source>
</evidence>
<dbReference type="Proteomes" id="UP001362999">
    <property type="component" value="Unassembled WGS sequence"/>
</dbReference>
<name>A0AAV9ZYE9_9AGAR</name>
<organism evidence="1 2">
    <name type="scientific">Favolaschia claudopus</name>
    <dbReference type="NCBI Taxonomy" id="2862362"/>
    <lineage>
        <taxon>Eukaryota</taxon>
        <taxon>Fungi</taxon>
        <taxon>Dikarya</taxon>
        <taxon>Basidiomycota</taxon>
        <taxon>Agaricomycotina</taxon>
        <taxon>Agaricomycetes</taxon>
        <taxon>Agaricomycetidae</taxon>
        <taxon>Agaricales</taxon>
        <taxon>Marasmiineae</taxon>
        <taxon>Mycenaceae</taxon>
        <taxon>Favolaschia</taxon>
    </lineage>
</organism>
<evidence type="ECO:0000313" key="1">
    <source>
        <dbReference type="EMBL" id="KAK6995816.1"/>
    </source>
</evidence>
<sequence length="266" mass="30364">MQHARVSAKLTPLGCEAGWRNSGWTRVRVRRDVSRRYRVERGVRRMRWRCGDGADAIPGNGKKASAGCEINAVRVRSERGCGEVGKVKRKGDMGRRRRDFWKDKARYSEIHAVGVRSRGIRVRRSVGLRGRVRKSTEEENAVETGLEGEVATRCAGDVTSERWARVKKMRRRWAYVVKSVGNVVNDVARRGVTVAAIGQICRFEARGWHSVECVEERWCKTTKKYSEKEKYTSSMRSQRDLERSITIFGVSARTEKVKDLPNASTF</sequence>
<proteinExistence type="predicted"/>
<dbReference type="AlphaFoldDB" id="A0AAV9ZYE9"/>
<keyword evidence="2" id="KW-1185">Reference proteome</keyword>
<comment type="caution">
    <text evidence="1">The sequence shown here is derived from an EMBL/GenBank/DDBJ whole genome shotgun (WGS) entry which is preliminary data.</text>
</comment>